<evidence type="ECO:0000256" key="1">
    <source>
        <dbReference type="ARBA" id="ARBA00022729"/>
    </source>
</evidence>
<dbReference type="GO" id="GO:0006508">
    <property type="term" value="P:proteolysis"/>
    <property type="evidence" value="ECO:0007669"/>
    <property type="project" value="InterPro"/>
</dbReference>
<dbReference type="NCBIfam" id="NF033707">
    <property type="entry name" value="T9SS_sortase"/>
    <property type="match status" value="1"/>
</dbReference>
<proteinExistence type="predicted"/>
<name>A0A1T5P4J3_9BACT</name>
<dbReference type="Gene3D" id="3.40.50.10390">
    <property type="entry name" value="Gingipain r, domain 1"/>
    <property type="match status" value="1"/>
</dbReference>
<feature type="transmembrane region" description="Helical" evidence="2">
    <location>
        <begin position="26"/>
        <end position="46"/>
    </location>
</feature>
<keyword evidence="2" id="KW-1133">Transmembrane helix</keyword>
<dbReference type="EMBL" id="FUZZ01000003">
    <property type="protein sequence ID" value="SKD07704.1"/>
    <property type="molecule type" value="Genomic_DNA"/>
</dbReference>
<dbReference type="InterPro" id="IPR001769">
    <property type="entry name" value="Gingipain"/>
</dbReference>
<keyword evidence="5" id="KW-1185">Reference proteome</keyword>
<keyword evidence="2" id="KW-0472">Membrane</keyword>
<feature type="domain" description="Gingipain" evidence="3">
    <location>
        <begin position="429"/>
        <end position="798"/>
    </location>
</feature>
<dbReference type="Gene3D" id="2.60.40.4070">
    <property type="match status" value="1"/>
</dbReference>
<dbReference type="CDD" id="cd02258">
    <property type="entry name" value="Peptidase_C25_N"/>
    <property type="match status" value="1"/>
</dbReference>
<sequence length="1157" mass="125984">MLPIVPADKGLSISTGRKTAIKVMKLSYIFIGVFLLSFLGRGEIYAQSSLRQYKKNSVLAAGSWYKIGISAPGIYKIDAAFLQSMEITGLPSARLRLFGSGGQMLGEPNAAPRYDDLPEVALQVEDGGDGVLDGSDYALFYAPGPHRWLYNSSTKTFTHQQHLYADTAWYYITTTGTGLRVTTAGDEPAGAVPEYTFDYHAFYERDSLNFLNSGKQWWGQEFSKVVGLTRSYRFNLPSAAAGKVWVSMRAAARSSTGSNFNATVNKVPAITNMYLLPVTGNIFEGVATAVTATGGADAGEPDLEIGVEFLPGNINDKGWLDYLEVQTRCAPVLPAAGVLDFRSTRYAGSGHPGRFAVHNANAQTYIWDVTDPLNPVEMKTTLQGDSLLFTGKNDRLHEYIAFRAAAAGRPDFAGTVPNQDLHGSGPADMLIVTTRTLLPQAERLAAMHRAADQLSVQVTTIDQVYQEFASGTPDPTALRDYVKMFYDRGPAPRYLLLFGAASYDYRQRVKNNTNDIPSWQSEASLDAIRSYVSDDYFGILKDEGDITGTAKPDLLDIGIGRIPARNEAEARLAVDKILRYRQPAAFGAWRNQVTLLADDEDDNLHFEDAEKMGAILSADAKLLNTDKIYADAYPQETGSSGAIYPEVNKAIARKINKGTLVLNYTGHGSNSRLAAENIMDAGSISDWHNENKLPLFITATCDFAPYDDPGITSLGHKVLLQHTSGAIALMTTTRAVFSASNQLMNANYMKVAFTPLADGRMPALGTAAMLAKNLTYSSSGDAVNNRKFQLLGDPALTLAFPTYRVITDSINGRAATGQPDTVKGLGMYTVKGHIEDAQGNRVTAYNGVLYTTVYDQPALLKTRGNDVGSQVAGYKLQRNVLFQGTQTVNSGRFSFTFVAPVDIREGDGRGKISYYTSNEQLDGNGYFDNFTTGGQASPPVADVNGPSVNAWLDSRSFRSGDITGPDPLLIVDLADSSGINISGNNGLYQLTAILDSTEYIVLNDYFGASLDSYKKGNVLFPLKGLSTGEHRITIKAWDSRNNGATTTIYFKVAEQGILTIDEVRNFPNPFHDVTRFSFLHNRQGEELELTLQVFTLGGRLVKTMRSTIISTAGRFEGMPWDGRNDSGAKLSSGLYVYRLIIRTSTGTKMKGGKLVLL</sequence>
<dbReference type="InterPro" id="IPR029031">
    <property type="entry name" value="Gingipain_N_sf"/>
</dbReference>
<dbReference type="GO" id="GO:0008234">
    <property type="term" value="F:cysteine-type peptidase activity"/>
    <property type="evidence" value="ECO:0007669"/>
    <property type="project" value="InterPro"/>
</dbReference>
<dbReference type="STRING" id="393003.SAMN05660461_3771"/>
<dbReference type="Proteomes" id="UP000190166">
    <property type="component" value="Unassembled WGS sequence"/>
</dbReference>
<keyword evidence="2" id="KW-0812">Transmembrane</keyword>
<keyword evidence="1" id="KW-0732">Signal</keyword>
<evidence type="ECO:0000256" key="2">
    <source>
        <dbReference type="SAM" id="Phobius"/>
    </source>
</evidence>
<evidence type="ECO:0000259" key="3">
    <source>
        <dbReference type="Pfam" id="PF01364"/>
    </source>
</evidence>
<protein>
    <submittedName>
        <fullName evidence="4">Peptidase family C25</fullName>
    </submittedName>
</protein>
<reference evidence="4 5" key="1">
    <citation type="submission" date="2017-02" db="EMBL/GenBank/DDBJ databases">
        <authorList>
            <person name="Peterson S.W."/>
        </authorList>
    </citation>
    <scope>NUCLEOTIDE SEQUENCE [LARGE SCALE GENOMIC DNA]</scope>
    <source>
        <strain evidence="4 5">DSM 18108</strain>
    </source>
</reference>
<dbReference type="InterPro" id="IPR029030">
    <property type="entry name" value="Caspase-like_dom_sf"/>
</dbReference>
<dbReference type="SUPFAM" id="SSF52129">
    <property type="entry name" value="Caspase-like"/>
    <property type="match status" value="1"/>
</dbReference>
<dbReference type="AlphaFoldDB" id="A0A1T5P4J3"/>
<evidence type="ECO:0000313" key="4">
    <source>
        <dbReference type="EMBL" id="SKD07704.1"/>
    </source>
</evidence>
<dbReference type="Gene3D" id="3.40.50.1460">
    <property type="match status" value="1"/>
</dbReference>
<organism evidence="4 5">
    <name type="scientific">Chitinophaga ginsengisegetis</name>
    <dbReference type="NCBI Taxonomy" id="393003"/>
    <lineage>
        <taxon>Bacteria</taxon>
        <taxon>Pseudomonadati</taxon>
        <taxon>Bacteroidota</taxon>
        <taxon>Chitinophagia</taxon>
        <taxon>Chitinophagales</taxon>
        <taxon>Chitinophagaceae</taxon>
        <taxon>Chitinophaga</taxon>
    </lineage>
</organism>
<evidence type="ECO:0000313" key="5">
    <source>
        <dbReference type="Proteomes" id="UP000190166"/>
    </source>
</evidence>
<gene>
    <name evidence="4" type="ORF">SAMN05660461_3771</name>
</gene>
<dbReference type="Pfam" id="PF01364">
    <property type="entry name" value="Peptidase_C25"/>
    <property type="match status" value="1"/>
</dbReference>
<accession>A0A1T5P4J3</accession>